<dbReference type="AlphaFoldDB" id="A0A220UIE2"/>
<keyword evidence="1" id="KW-0812">Transmembrane</keyword>
<dbReference type="Proteomes" id="UP000198367">
    <property type="component" value="Chromosome"/>
</dbReference>
<feature type="transmembrane region" description="Helical" evidence="1">
    <location>
        <begin position="70"/>
        <end position="87"/>
    </location>
</feature>
<keyword evidence="1" id="KW-0472">Membrane</keyword>
<evidence type="ECO:0000313" key="2">
    <source>
        <dbReference type="EMBL" id="ASK67676.1"/>
    </source>
</evidence>
<organism evidence="2 3">
    <name type="scientific">Shewanella bicestrii</name>
    <dbReference type="NCBI Taxonomy" id="2018305"/>
    <lineage>
        <taxon>Bacteria</taxon>
        <taxon>Pseudomonadati</taxon>
        <taxon>Pseudomonadota</taxon>
        <taxon>Gammaproteobacteria</taxon>
        <taxon>Alteromonadales</taxon>
        <taxon>Shewanellaceae</taxon>
        <taxon>Shewanella</taxon>
    </lineage>
</organism>
<feature type="transmembrane region" description="Helical" evidence="1">
    <location>
        <begin position="334"/>
        <end position="355"/>
    </location>
</feature>
<evidence type="ECO:0000256" key="1">
    <source>
        <dbReference type="SAM" id="Phobius"/>
    </source>
</evidence>
<feature type="transmembrane region" description="Helical" evidence="1">
    <location>
        <begin position="18"/>
        <end position="34"/>
    </location>
</feature>
<proteinExistence type="predicted"/>
<dbReference type="EMBL" id="CP022358">
    <property type="protein sequence ID" value="ASK67676.1"/>
    <property type="molecule type" value="Genomic_DNA"/>
</dbReference>
<dbReference type="RefSeq" id="WP_089066761.1">
    <property type="nucleotide sequence ID" value="NZ_CP022358.1"/>
</dbReference>
<gene>
    <name evidence="2" type="ORF">CF168_01720</name>
</gene>
<dbReference type="KEGG" id="sbj:CF168_01720"/>
<evidence type="ECO:0008006" key="4">
    <source>
        <dbReference type="Google" id="ProtNLM"/>
    </source>
</evidence>
<keyword evidence="3" id="KW-1185">Reference proteome</keyword>
<keyword evidence="1" id="KW-1133">Transmembrane helix</keyword>
<sequence length="498" mass="54169">MLLKSLFCLHGRDSRPRFVAISVGVYLGISLAVAAFGANFLMYLLALVGLPLLALTALRRLNDAAKPKALVAVFILPLLILLALYIVAAPPVVAILGLVLGAGATFWGTRLTSPTLVEYRLGYYGPALDIPTSQAVPRRRVEPVLTPKAAAAQSASVSHAAPDIPVSTEAETYSHTEPTSASPVVDAELDALRQDELRFDALTKMTQNPADFVVQDALLEGHADFRPANQSRVEQTRIDIADVDLAQVDLQGAEFKRAPLDPAEHSDEPVWRFDPDEDTAAFNDTEHAEEVRRRRAEAKESGSMTELFRGVAEFFAPYRRFIKLPSLPKLERRYWLPVGGGVGAVLLVLLVWGLWPNSDESLAEEAAPVVPSAPIAASDRVTLDMPDGFSVALEQDVLIIRWLGERGKPQQLWSIATAKGDKSCSALVFNNGTEYRTISVDLLADSATEARFTPLDTANIITDLARRGSIGLCGYKFSLKGSQAVLEPNRNFGNYLAR</sequence>
<name>A0A220UIE2_9GAMM</name>
<evidence type="ECO:0000313" key="3">
    <source>
        <dbReference type="Proteomes" id="UP000198367"/>
    </source>
</evidence>
<feature type="transmembrane region" description="Helical" evidence="1">
    <location>
        <begin position="40"/>
        <end position="58"/>
    </location>
</feature>
<accession>A0A220UIE2</accession>
<feature type="transmembrane region" description="Helical" evidence="1">
    <location>
        <begin position="93"/>
        <end position="111"/>
    </location>
</feature>
<reference evidence="2 3" key="1">
    <citation type="submission" date="2017-07" db="EMBL/GenBank/DDBJ databases">
        <title>Phenotypical and genomic characterization of a clinical isolate of Shewanella bicestrii sp. nov. producing an extended-spectrum beta-lactamase and a new oxacillinase variant.</title>
        <authorList>
            <person name="Jousset A.B."/>
            <person name="Bonnin R.A."/>
            <person name="Girlich D."/>
            <person name="Dabos L."/>
            <person name="Potron A."/>
            <person name="Dortet L."/>
            <person name="Glaser P."/>
            <person name="Naas T."/>
        </authorList>
    </citation>
    <scope>NUCLEOTIDE SEQUENCE [LARGE SCALE GENOMIC DNA]</scope>
    <source>
        <strain evidence="2 3">JAB-1</strain>
    </source>
</reference>
<protein>
    <recommendedName>
        <fullName evidence="4">DUF805 domain-containing protein</fullName>
    </recommendedName>
</protein>